<dbReference type="InterPro" id="IPR051131">
    <property type="entry name" value="NEK_Ser/Thr_kinase_NIMA"/>
</dbReference>
<keyword evidence="12" id="KW-1185">Reference proteome</keyword>
<dbReference type="AlphaFoldDB" id="A0A6P6RRW9"/>
<protein>
    <recommendedName>
        <fullName evidence="1">non-specific serine/threonine protein kinase</fullName>
        <ecNumber evidence="1">2.7.11.1</ecNumber>
    </recommendedName>
</protein>
<comment type="similarity">
    <text evidence="10">Belongs to the protein kinase superfamily.</text>
</comment>
<evidence type="ECO:0000256" key="3">
    <source>
        <dbReference type="ARBA" id="ARBA00022679"/>
    </source>
</evidence>
<evidence type="ECO:0000256" key="2">
    <source>
        <dbReference type="ARBA" id="ARBA00022527"/>
    </source>
</evidence>
<accession>A0A6P6RRW9</accession>
<keyword evidence="4 9" id="KW-0547">Nucleotide-binding</keyword>
<dbReference type="CDD" id="cd08215">
    <property type="entry name" value="STKc_Nek"/>
    <property type="match status" value="1"/>
</dbReference>
<reference evidence="13" key="1">
    <citation type="submission" date="2025-08" db="UniProtKB">
        <authorList>
            <consortium name="RefSeq"/>
        </authorList>
    </citation>
    <scope>IDENTIFICATION</scope>
</reference>
<dbReference type="PROSITE" id="PS00107">
    <property type="entry name" value="PROTEIN_KINASE_ATP"/>
    <property type="match status" value="1"/>
</dbReference>
<evidence type="ECO:0000259" key="11">
    <source>
        <dbReference type="PROSITE" id="PS50011"/>
    </source>
</evidence>
<keyword evidence="2 10" id="KW-0723">Serine/threonine-protein kinase</keyword>
<dbReference type="SMART" id="SM00220">
    <property type="entry name" value="S_TKc"/>
    <property type="match status" value="1"/>
</dbReference>
<evidence type="ECO:0000313" key="13">
    <source>
        <dbReference type="RefSeq" id="XP_026190551.1"/>
    </source>
</evidence>
<dbReference type="PROSITE" id="PS00108">
    <property type="entry name" value="PROTEIN_KINASE_ST"/>
    <property type="match status" value="1"/>
</dbReference>
<dbReference type="InterPro" id="IPR000719">
    <property type="entry name" value="Prot_kinase_dom"/>
</dbReference>
<dbReference type="SUPFAM" id="SSF56112">
    <property type="entry name" value="Protein kinase-like (PK-like)"/>
    <property type="match status" value="1"/>
</dbReference>
<organism evidence="12 13">
    <name type="scientific">Cyclospora cayetanensis</name>
    <dbReference type="NCBI Taxonomy" id="88456"/>
    <lineage>
        <taxon>Eukaryota</taxon>
        <taxon>Sar</taxon>
        <taxon>Alveolata</taxon>
        <taxon>Apicomplexa</taxon>
        <taxon>Conoidasida</taxon>
        <taxon>Coccidia</taxon>
        <taxon>Eucoccidiorida</taxon>
        <taxon>Eimeriorina</taxon>
        <taxon>Eimeriidae</taxon>
        <taxon>Cyclospora</taxon>
    </lineage>
</organism>
<name>A0A6P6RRW9_9EIME</name>
<dbReference type="OrthoDB" id="248923at2759"/>
<dbReference type="InterPro" id="IPR011009">
    <property type="entry name" value="Kinase-like_dom_sf"/>
</dbReference>
<evidence type="ECO:0000256" key="6">
    <source>
        <dbReference type="ARBA" id="ARBA00022840"/>
    </source>
</evidence>
<evidence type="ECO:0000256" key="4">
    <source>
        <dbReference type="ARBA" id="ARBA00022741"/>
    </source>
</evidence>
<evidence type="ECO:0000256" key="10">
    <source>
        <dbReference type="RuleBase" id="RU000304"/>
    </source>
</evidence>
<dbReference type="InterPro" id="IPR017441">
    <property type="entry name" value="Protein_kinase_ATP_BS"/>
</dbReference>
<evidence type="ECO:0000256" key="5">
    <source>
        <dbReference type="ARBA" id="ARBA00022777"/>
    </source>
</evidence>
<dbReference type="Gene3D" id="1.10.510.10">
    <property type="entry name" value="Transferase(Phosphotransferase) domain 1"/>
    <property type="match status" value="1"/>
</dbReference>
<dbReference type="Gene3D" id="3.30.200.20">
    <property type="entry name" value="Phosphorylase Kinase, domain 1"/>
    <property type="match status" value="1"/>
</dbReference>
<gene>
    <name evidence="13" type="primary">LOC34622658</name>
</gene>
<evidence type="ECO:0000256" key="7">
    <source>
        <dbReference type="ARBA" id="ARBA00047899"/>
    </source>
</evidence>
<keyword evidence="5 13" id="KW-0418">Kinase</keyword>
<dbReference type="EC" id="2.7.11.1" evidence="1"/>
<dbReference type="PROSITE" id="PS50011">
    <property type="entry name" value="PROTEIN_KINASE_DOM"/>
    <property type="match status" value="1"/>
</dbReference>
<dbReference type="InterPro" id="IPR008271">
    <property type="entry name" value="Ser/Thr_kinase_AS"/>
</dbReference>
<sequence length="304" mass="34237">MPVYKKVTLLGSGSFGKAFLVMEKGGDGTKFVLKSIDMSGMDAVAREETLNEAKVFACIPPHPFIVRYRRSYILEDQLCIVMEHCAGGDMHSRIQRQKKKNERFQEAQITLWLAQALLGLKHLHERHILHRDLKPQNLFLNERDDLLIGDFGIAKVLDSTHSCARTTIGTPYYFSPELCQQHRYSFPSDVWSLGCIIYEMVSNALPHCALAVPFRAQSLKCLVKTIANTPVGAHPPLKSAMEPLCVPAVPSVYSAELRQLVTDMMQKDPSKRPTVHQMVSLPFIQVRLYSSGDEHVFGAFWASH</sequence>
<dbReference type="GO" id="GO:0005524">
    <property type="term" value="F:ATP binding"/>
    <property type="evidence" value="ECO:0007669"/>
    <property type="project" value="UniProtKB-UniRule"/>
</dbReference>
<feature type="binding site" evidence="9">
    <location>
        <position position="34"/>
    </location>
    <ligand>
        <name>ATP</name>
        <dbReference type="ChEBI" id="CHEBI:30616"/>
    </ligand>
</feature>
<dbReference type="RefSeq" id="XP_026190551.1">
    <property type="nucleotide sequence ID" value="XM_026334766.1"/>
</dbReference>
<dbReference type="PANTHER" id="PTHR44899:SF3">
    <property type="entry name" value="SERINE_THREONINE-PROTEIN KINASE NEK1"/>
    <property type="match status" value="1"/>
</dbReference>
<evidence type="ECO:0000313" key="12">
    <source>
        <dbReference type="Proteomes" id="UP000515125"/>
    </source>
</evidence>
<comment type="catalytic activity">
    <reaction evidence="8">
        <text>L-seryl-[protein] + ATP = O-phospho-L-seryl-[protein] + ADP + H(+)</text>
        <dbReference type="Rhea" id="RHEA:17989"/>
        <dbReference type="Rhea" id="RHEA-COMP:9863"/>
        <dbReference type="Rhea" id="RHEA-COMP:11604"/>
        <dbReference type="ChEBI" id="CHEBI:15378"/>
        <dbReference type="ChEBI" id="CHEBI:29999"/>
        <dbReference type="ChEBI" id="CHEBI:30616"/>
        <dbReference type="ChEBI" id="CHEBI:83421"/>
        <dbReference type="ChEBI" id="CHEBI:456216"/>
        <dbReference type="EC" id="2.7.11.1"/>
    </reaction>
</comment>
<dbReference type="PIRSF" id="PIRSF000654">
    <property type="entry name" value="Integrin-linked_kinase"/>
    <property type="match status" value="1"/>
</dbReference>
<comment type="catalytic activity">
    <reaction evidence="7">
        <text>L-threonyl-[protein] + ATP = O-phospho-L-threonyl-[protein] + ADP + H(+)</text>
        <dbReference type="Rhea" id="RHEA:46608"/>
        <dbReference type="Rhea" id="RHEA-COMP:11060"/>
        <dbReference type="Rhea" id="RHEA-COMP:11605"/>
        <dbReference type="ChEBI" id="CHEBI:15378"/>
        <dbReference type="ChEBI" id="CHEBI:30013"/>
        <dbReference type="ChEBI" id="CHEBI:30616"/>
        <dbReference type="ChEBI" id="CHEBI:61977"/>
        <dbReference type="ChEBI" id="CHEBI:456216"/>
        <dbReference type="EC" id="2.7.11.1"/>
    </reaction>
</comment>
<keyword evidence="3" id="KW-0808">Transferase</keyword>
<dbReference type="Proteomes" id="UP000515125">
    <property type="component" value="Unplaced"/>
</dbReference>
<dbReference type="Pfam" id="PF00069">
    <property type="entry name" value="Pkinase"/>
    <property type="match status" value="1"/>
</dbReference>
<feature type="domain" description="Protein kinase" evidence="11">
    <location>
        <begin position="4"/>
        <end position="284"/>
    </location>
</feature>
<dbReference type="PANTHER" id="PTHR44899">
    <property type="entry name" value="CAMK FAMILY PROTEIN KINASE"/>
    <property type="match status" value="1"/>
</dbReference>
<keyword evidence="6 9" id="KW-0067">ATP-binding</keyword>
<evidence type="ECO:0000256" key="8">
    <source>
        <dbReference type="ARBA" id="ARBA00048679"/>
    </source>
</evidence>
<proteinExistence type="inferred from homology"/>
<evidence type="ECO:0000256" key="9">
    <source>
        <dbReference type="PROSITE-ProRule" id="PRU10141"/>
    </source>
</evidence>
<dbReference type="GeneID" id="34622658"/>
<evidence type="ECO:0000256" key="1">
    <source>
        <dbReference type="ARBA" id="ARBA00012513"/>
    </source>
</evidence>
<dbReference type="GO" id="GO:0004674">
    <property type="term" value="F:protein serine/threonine kinase activity"/>
    <property type="evidence" value="ECO:0007669"/>
    <property type="project" value="UniProtKB-KW"/>
</dbReference>